<dbReference type="PANTHER" id="PTHR23412">
    <property type="entry name" value="STEREOCILIN RELATED"/>
    <property type="match status" value="1"/>
</dbReference>
<comment type="similarity">
    <text evidence="2">Belongs to the mesothelin family.</text>
</comment>
<evidence type="ECO:0000256" key="3">
    <source>
        <dbReference type="ARBA" id="ARBA00022729"/>
    </source>
</evidence>
<dbReference type="InterPro" id="IPR010335">
    <property type="entry name" value="Mesothelin"/>
</dbReference>
<evidence type="ECO:0000313" key="9">
    <source>
        <dbReference type="EMBL" id="CAL1611125.1"/>
    </source>
</evidence>
<feature type="chain" id="PRO_5043326623" description="Otoancorin" evidence="8">
    <location>
        <begin position="21"/>
        <end position="1118"/>
    </location>
</feature>
<evidence type="ECO:0000256" key="6">
    <source>
        <dbReference type="ARBA" id="ARBA00023180"/>
    </source>
</evidence>
<keyword evidence="6" id="KW-0325">Glycoprotein</keyword>
<reference evidence="9 10" key="1">
    <citation type="submission" date="2024-04" db="EMBL/GenBank/DDBJ databases">
        <authorList>
            <person name="Waldvogel A.-M."/>
            <person name="Schoenle A."/>
        </authorList>
    </citation>
    <scope>NUCLEOTIDE SEQUENCE [LARGE SCALE GENOMIC DNA]</scope>
</reference>
<dbReference type="PANTHER" id="PTHR23412:SF21">
    <property type="entry name" value="OTOANCORIN ISOFORM X1"/>
    <property type="match status" value="1"/>
</dbReference>
<evidence type="ECO:0000256" key="1">
    <source>
        <dbReference type="ARBA" id="ARBA00004370"/>
    </source>
</evidence>
<proteinExistence type="inferred from homology"/>
<dbReference type="AlphaFoldDB" id="A0AAV2MCX2"/>
<evidence type="ECO:0000256" key="7">
    <source>
        <dbReference type="SAM" id="MobiDB-lite"/>
    </source>
</evidence>
<evidence type="ECO:0000256" key="8">
    <source>
        <dbReference type="SAM" id="SignalP"/>
    </source>
</evidence>
<evidence type="ECO:0000256" key="2">
    <source>
        <dbReference type="ARBA" id="ARBA00011016"/>
    </source>
</evidence>
<dbReference type="Proteomes" id="UP001497482">
    <property type="component" value="Chromosome 7"/>
</dbReference>
<feature type="signal peptide" evidence="8">
    <location>
        <begin position="1"/>
        <end position="20"/>
    </location>
</feature>
<dbReference type="GO" id="GO:0009986">
    <property type="term" value="C:cell surface"/>
    <property type="evidence" value="ECO:0007669"/>
    <property type="project" value="TreeGrafter"/>
</dbReference>
<keyword evidence="3 8" id="KW-0732">Signal</keyword>
<feature type="region of interest" description="Disordered" evidence="7">
    <location>
        <begin position="789"/>
        <end position="810"/>
    </location>
</feature>
<dbReference type="InterPro" id="IPR026664">
    <property type="entry name" value="Stereocilin-rel"/>
</dbReference>
<protein>
    <recommendedName>
        <fullName evidence="11">Otoancorin</fullName>
    </recommendedName>
</protein>
<evidence type="ECO:0000313" key="10">
    <source>
        <dbReference type="Proteomes" id="UP001497482"/>
    </source>
</evidence>
<accession>A0AAV2MCX2</accession>
<evidence type="ECO:0000256" key="5">
    <source>
        <dbReference type="ARBA" id="ARBA00023136"/>
    </source>
</evidence>
<keyword evidence="4" id="KW-0130">Cell adhesion</keyword>
<dbReference type="GO" id="GO:0016020">
    <property type="term" value="C:membrane"/>
    <property type="evidence" value="ECO:0007669"/>
    <property type="project" value="UniProtKB-SubCell"/>
</dbReference>
<feature type="compositionally biased region" description="Polar residues" evidence="7">
    <location>
        <begin position="794"/>
        <end position="810"/>
    </location>
</feature>
<keyword evidence="5" id="KW-0472">Membrane</keyword>
<dbReference type="GO" id="GO:0007160">
    <property type="term" value="P:cell-matrix adhesion"/>
    <property type="evidence" value="ECO:0007669"/>
    <property type="project" value="TreeGrafter"/>
</dbReference>
<evidence type="ECO:0008006" key="11">
    <source>
        <dbReference type="Google" id="ProtNLM"/>
    </source>
</evidence>
<dbReference type="Pfam" id="PF06060">
    <property type="entry name" value="Mesothelin"/>
    <property type="match status" value="1"/>
</dbReference>
<name>A0AAV2MCX2_KNICA</name>
<comment type="subcellular location">
    <subcellularLocation>
        <location evidence="1">Membrane</location>
    </subcellularLocation>
</comment>
<keyword evidence="10" id="KW-1185">Reference proteome</keyword>
<dbReference type="EMBL" id="OZ035829">
    <property type="protein sequence ID" value="CAL1611125.1"/>
    <property type="molecule type" value="Genomic_DNA"/>
</dbReference>
<evidence type="ECO:0000256" key="4">
    <source>
        <dbReference type="ARBA" id="ARBA00022889"/>
    </source>
</evidence>
<organism evidence="9 10">
    <name type="scientific">Knipowitschia caucasica</name>
    <name type="common">Caucasian dwarf goby</name>
    <name type="synonym">Pomatoschistus caucasicus</name>
    <dbReference type="NCBI Taxonomy" id="637954"/>
    <lineage>
        <taxon>Eukaryota</taxon>
        <taxon>Metazoa</taxon>
        <taxon>Chordata</taxon>
        <taxon>Craniata</taxon>
        <taxon>Vertebrata</taxon>
        <taxon>Euteleostomi</taxon>
        <taxon>Actinopterygii</taxon>
        <taxon>Neopterygii</taxon>
        <taxon>Teleostei</taxon>
        <taxon>Neoteleostei</taxon>
        <taxon>Acanthomorphata</taxon>
        <taxon>Gobiaria</taxon>
        <taxon>Gobiiformes</taxon>
        <taxon>Gobioidei</taxon>
        <taxon>Gobiidae</taxon>
        <taxon>Gobiinae</taxon>
        <taxon>Knipowitschia</taxon>
    </lineage>
</organism>
<sequence length="1118" mass="122975">MERKGGTVFLLVCCAVLVTSLKIKSESQIRQCGRKLMKACMENGHQTLDMDELATALGSDVLTEERDSASSPTSLLSMVEAVLGSISSTDSLSSFDKKRGSKLGNISLAGMIQKMKNVSPTDACAVGAVAAPVAWDTLGNMEKDDMDSEEYLTLLSASKTALKTCHQKLNLPKIIKKSHLTMLMVTLDDVYQESSEKMKGKVAAWYKKKSKETYFNCSSDPSTDSVRCNNSVAWLTCPVLLELGPYLSELSIDDIDHAPNEELCDCFKSPQFKQAIMKMVKMRPSRSVRLYNKIKGCFSDEKELSLNLQSLGPMACHFKPSLQLTSTNSIVVLSALSRCDNPGVTKMKRSLVQSATANMRGNELEVFRQLGREAPVKILSVLKSDDVRSLIKNYSIELSEKQKRFMVKMVLGDKKCGVPSRQDLKDLSRFASLLPNCIIKKMNSSIVDLEVIRNMSGKLKKSQKIALLKTMSEMPVEKMIDYPKLVTILPLHKLRNLKDISWGKATEIEWRISQAMWITQNMIPKYPQWYKIIKNLLPGVVCPMIENVSKSDVPEMAQILADAPQQLSNAQIRCTAQTLFKSLESERPDFFQTITEEEMRNIPSLHLIHLSAEKVKDLPNSVCLVFLDKMEEANLSALPQLSPSRSALTERALKCLGADPSKFTSENMYQLGPLLCEVAPATLRLLSADVLRTSLQYMATCDYIPPMHHEGLVQLLNETIGDSSNWSAADVEDFGHLLLLIEAKFSFSNKPGMKNAVSYLIKTHKNVPEFLKEMLFNWSVTNSFSGARRKREANSNGNGNNKPADSTNTTTVPTVDLITELGAGNVFWTPPQLENMTMDTFTETVTILGAVTGYSPQQLEVLSKKATEAWNSTASMTETEVSALGCIAQGFTDQELMKMAFSLSSLEDIATCGWNSSQITAVWEGAAQHNNLSAETLAASDLVALDRFLCGLSSADIQKLNTGAFTEAVAAMQGLRCSVEVTQQFKSLTLEAFGAPATWTAAEVSDLGNFIIGLNQTEFVSLNVSVFQHISKDIIPLIPPKNFAVLSVEQVLALGPKNAAMITDAQKSSMPKVLQDALTAALKDNAREETLQINNSKAPSLVASVTAPLLVLLVLVLQ</sequence>
<gene>
    <name evidence="9" type="ORF">KC01_LOCUS37595</name>
</gene>